<gene>
    <name evidence="2" type="ORF">ALC60_04436</name>
</gene>
<feature type="compositionally biased region" description="Basic and acidic residues" evidence="1">
    <location>
        <begin position="111"/>
        <end position="122"/>
    </location>
</feature>
<evidence type="ECO:0000256" key="1">
    <source>
        <dbReference type="SAM" id="MobiDB-lite"/>
    </source>
</evidence>
<reference evidence="2 3" key="1">
    <citation type="submission" date="2015-09" db="EMBL/GenBank/DDBJ databases">
        <title>Trachymyrmex zeteki WGS genome.</title>
        <authorList>
            <person name="Nygaard S."/>
            <person name="Hu H."/>
            <person name="Boomsma J."/>
            <person name="Zhang G."/>
        </authorList>
    </citation>
    <scope>NUCLEOTIDE SEQUENCE [LARGE SCALE GENOMIC DNA]</scope>
    <source>
        <strain evidence="2">Tzet28-1</strain>
        <tissue evidence="2">Whole body</tissue>
    </source>
</reference>
<dbReference type="EMBL" id="KQ982417">
    <property type="protein sequence ID" value="KYQ56631.1"/>
    <property type="molecule type" value="Genomic_DNA"/>
</dbReference>
<evidence type="ECO:0000313" key="3">
    <source>
        <dbReference type="Proteomes" id="UP000075809"/>
    </source>
</evidence>
<keyword evidence="3" id="KW-1185">Reference proteome</keyword>
<dbReference type="Proteomes" id="UP000075809">
    <property type="component" value="Unassembled WGS sequence"/>
</dbReference>
<name>A0A151X8D0_9HYME</name>
<protein>
    <submittedName>
        <fullName evidence="2">Uncharacterized protein</fullName>
    </submittedName>
</protein>
<accession>A0A151X8D0</accession>
<dbReference type="AlphaFoldDB" id="A0A151X8D0"/>
<evidence type="ECO:0000313" key="2">
    <source>
        <dbReference type="EMBL" id="KYQ56631.1"/>
    </source>
</evidence>
<proteinExistence type="predicted"/>
<sequence>MADVREREKIAREIEKTSESIRKKHRALKTGRIEECIALDRHFKPLIESLRLFVDNSGVRATKRESRGDDYAASAPKRQRKEEEKGEEASEPSATLSKSDQWHDVQPIAMGRRDDPVQHGETPDYDAVIGVEENNANKALVSRDVKNVNGWRIYSIAMT</sequence>
<organism evidence="2 3">
    <name type="scientific">Mycetomoellerius zeteki</name>
    <dbReference type="NCBI Taxonomy" id="64791"/>
    <lineage>
        <taxon>Eukaryota</taxon>
        <taxon>Metazoa</taxon>
        <taxon>Ecdysozoa</taxon>
        <taxon>Arthropoda</taxon>
        <taxon>Hexapoda</taxon>
        <taxon>Insecta</taxon>
        <taxon>Pterygota</taxon>
        <taxon>Neoptera</taxon>
        <taxon>Endopterygota</taxon>
        <taxon>Hymenoptera</taxon>
        <taxon>Apocrita</taxon>
        <taxon>Aculeata</taxon>
        <taxon>Formicoidea</taxon>
        <taxon>Formicidae</taxon>
        <taxon>Myrmicinae</taxon>
        <taxon>Mycetomoellerius</taxon>
    </lineage>
</organism>
<feature type="region of interest" description="Disordered" evidence="1">
    <location>
        <begin position="58"/>
        <end position="123"/>
    </location>
</feature>